<keyword evidence="2" id="KW-1185">Reference proteome</keyword>
<dbReference type="STRING" id="50429.A0A2B4SM54"/>
<organism evidence="1 2">
    <name type="scientific">Stylophora pistillata</name>
    <name type="common">Smooth cauliflower coral</name>
    <dbReference type="NCBI Taxonomy" id="50429"/>
    <lineage>
        <taxon>Eukaryota</taxon>
        <taxon>Metazoa</taxon>
        <taxon>Cnidaria</taxon>
        <taxon>Anthozoa</taxon>
        <taxon>Hexacorallia</taxon>
        <taxon>Scleractinia</taxon>
        <taxon>Astrocoeniina</taxon>
        <taxon>Pocilloporidae</taxon>
        <taxon>Stylophora</taxon>
    </lineage>
</organism>
<dbReference type="Proteomes" id="UP000225706">
    <property type="component" value="Unassembled WGS sequence"/>
</dbReference>
<name>A0A2B4SM54_STYPI</name>
<comment type="caution">
    <text evidence="1">The sequence shown here is derived from an EMBL/GenBank/DDBJ whole genome shotgun (WGS) entry which is preliminary data.</text>
</comment>
<dbReference type="EMBL" id="LSMT01000042">
    <property type="protein sequence ID" value="PFX30981.1"/>
    <property type="molecule type" value="Genomic_DNA"/>
</dbReference>
<reference evidence="2" key="1">
    <citation type="journal article" date="2017" name="bioRxiv">
        <title>Comparative analysis of the genomes of Stylophora pistillata and Acropora digitifera provides evidence for extensive differences between species of corals.</title>
        <authorList>
            <person name="Voolstra C.R."/>
            <person name="Li Y."/>
            <person name="Liew Y.J."/>
            <person name="Baumgarten S."/>
            <person name="Zoccola D."/>
            <person name="Flot J.-F."/>
            <person name="Tambutte S."/>
            <person name="Allemand D."/>
            <person name="Aranda M."/>
        </authorList>
    </citation>
    <scope>NUCLEOTIDE SEQUENCE [LARGE SCALE GENOMIC DNA]</scope>
</reference>
<dbReference type="Gene3D" id="3.60.10.10">
    <property type="entry name" value="Endonuclease/exonuclease/phosphatase"/>
    <property type="match status" value="1"/>
</dbReference>
<accession>A0A2B4SM54</accession>
<sequence>MVGWEANGSRITVASFRTMEKTIKMNVIQCYTPTNDKGEKAKDWFYSRWQNVMATYPEKDVKILMGDLNAKIGQDNTRYEEVMGRHRLERKQKKAAVNNSRTRAAKAKAQKDFTEAIREVKRSTRADKHKYINSLAEEAEEAVASNNMKQLYDTTKKLSGKYSRPELPVKDKEGNAIQGTERQPHRWARHFEELLNRPVPPNPLDIDPEDTDLDINCKKPTMEEIRKAVKLLKNGKR</sequence>
<evidence type="ECO:0000313" key="2">
    <source>
        <dbReference type="Proteomes" id="UP000225706"/>
    </source>
</evidence>
<proteinExistence type="predicted"/>
<evidence type="ECO:0008006" key="3">
    <source>
        <dbReference type="Google" id="ProtNLM"/>
    </source>
</evidence>
<dbReference type="OrthoDB" id="5985125at2759"/>
<dbReference type="AlphaFoldDB" id="A0A2B4SM54"/>
<protein>
    <recommendedName>
        <fullName evidence="3">Endonuclease/exonuclease/phosphatase domain-containing protein</fullName>
    </recommendedName>
</protein>
<gene>
    <name evidence="1" type="ORF">AWC38_SpisGene4196</name>
</gene>
<evidence type="ECO:0000313" key="1">
    <source>
        <dbReference type="EMBL" id="PFX30981.1"/>
    </source>
</evidence>
<dbReference type="InterPro" id="IPR036691">
    <property type="entry name" value="Endo/exonu/phosph_ase_sf"/>
</dbReference>
<dbReference type="SUPFAM" id="SSF56219">
    <property type="entry name" value="DNase I-like"/>
    <property type="match status" value="1"/>
</dbReference>